<reference evidence="4" key="1">
    <citation type="journal article" date="2019" name="Int. J. Syst. Evol. Microbiol.">
        <title>The Global Catalogue of Microorganisms (GCM) 10K type strain sequencing project: providing services to taxonomists for standard genome sequencing and annotation.</title>
        <authorList>
            <consortium name="The Broad Institute Genomics Platform"/>
            <consortium name="The Broad Institute Genome Sequencing Center for Infectious Disease"/>
            <person name="Wu L."/>
            <person name="Ma J."/>
        </authorList>
    </citation>
    <scope>NUCLEOTIDE SEQUENCE [LARGE SCALE GENOMIC DNA]</scope>
    <source>
        <strain evidence="4">CGMCC-1.15741</strain>
    </source>
</reference>
<dbReference type="PANTHER" id="PTHR48081:SF8">
    <property type="entry name" value="ALPHA_BETA HYDROLASE FOLD-3 DOMAIN-CONTAINING PROTEIN-RELATED"/>
    <property type="match status" value="1"/>
</dbReference>
<proteinExistence type="predicted"/>
<dbReference type="PANTHER" id="PTHR48081">
    <property type="entry name" value="AB HYDROLASE SUPERFAMILY PROTEIN C4A8.06C"/>
    <property type="match status" value="1"/>
</dbReference>
<sequence length="321" mass="34823">MSRKYDYLVPDSLREIFEATDGPPITVETLPKRRTAMAELFASLAPPAKPARTIQVPTGDEGRTVELRVLEPESRKTDGAIYAIHGGGYVVGTAEMMDNLNQQLANNIGCVVIAVDYRLAPETPFPGPLQDCFDGFQYVAENADALGINAAKLIIEGESAGGGLAAALCLMCRDRKAHEAVGQALVYPMLDHRTATPDDPDPNPTVAHYSWSRENNVFGWSAMRGGYQLDDARIGHFSPARAADLSGLPPAFIGTGALDLFLNEDIDYARRLSIAGVPVELHVYPGGPHGFQRISDLPAARGFRRDHLNAMRSWLGIEPDI</sequence>
<dbReference type="InterPro" id="IPR013094">
    <property type="entry name" value="AB_hydrolase_3"/>
</dbReference>
<dbReference type="InterPro" id="IPR050300">
    <property type="entry name" value="GDXG_lipolytic_enzyme"/>
</dbReference>
<feature type="domain" description="Alpha/beta hydrolase fold-3" evidence="2">
    <location>
        <begin position="83"/>
        <end position="292"/>
    </location>
</feature>
<gene>
    <name evidence="3" type="ORF">ACFQDM_11915</name>
</gene>
<dbReference type="GO" id="GO:0016787">
    <property type="term" value="F:hydrolase activity"/>
    <property type="evidence" value="ECO:0007669"/>
    <property type="project" value="UniProtKB-KW"/>
</dbReference>
<evidence type="ECO:0000313" key="3">
    <source>
        <dbReference type="EMBL" id="MFC6198793.1"/>
    </source>
</evidence>
<evidence type="ECO:0000259" key="2">
    <source>
        <dbReference type="Pfam" id="PF07859"/>
    </source>
</evidence>
<name>A0ABW1SB61_9PROT</name>
<dbReference type="Proteomes" id="UP001596303">
    <property type="component" value="Unassembled WGS sequence"/>
</dbReference>
<dbReference type="EMBL" id="JBHSSW010000014">
    <property type="protein sequence ID" value="MFC6198793.1"/>
    <property type="molecule type" value="Genomic_DNA"/>
</dbReference>
<dbReference type="SUPFAM" id="SSF53474">
    <property type="entry name" value="alpha/beta-Hydrolases"/>
    <property type="match status" value="1"/>
</dbReference>
<comment type="caution">
    <text evidence="3">The sequence shown here is derived from an EMBL/GenBank/DDBJ whole genome shotgun (WGS) entry which is preliminary data.</text>
</comment>
<dbReference type="Gene3D" id="3.40.50.1820">
    <property type="entry name" value="alpha/beta hydrolase"/>
    <property type="match status" value="1"/>
</dbReference>
<accession>A0ABW1SB61</accession>
<protein>
    <submittedName>
        <fullName evidence="3">Alpha/beta hydrolase</fullName>
    </submittedName>
</protein>
<dbReference type="InterPro" id="IPR029058">
    <property type="entry name" value="AB_hydrolase_fold"/>
</dbReference>
<organism evidence="3 4">
    <name type="scientific">Ponticaulis profundi</name>
    <dbReference type="NCBI Taxonomy" id="2665222"/>
    <lineage>
        <taxon>Bacteria</taxon>
        <taxon>Pseudomonadati</taxon>
        <taxon>Pseudomonadota</taxon>
        <taxon>Alphaproteobacteria</taxon>
        <taxon>Hyphomonadales</taxon>
        <taxon>Hyphomonadaceae</taxon>
        <taxon>Ponticaulis</taxon>
    </lineage>
</organism>
<keyword evidence="4" id="KW-1185">Reference proteome</keyword>
<evidence type="ECO:0000256" key="1">
    <source>
        <dbReference type="ARBA" id="ARBA00022801"/>
    </source>
</evidence>
<dbReference type="RefSeq" id="WP_377379326.1">
    <property type="nucleotide sequence ID" value="NZ_JBHSSW010000014.1"/>
</dbReference>
<evidence type="ECO:0000313" key="4">
    <source>
        <dbReference type="Proteomes" id="UP001596303"/>
    </source>
</evidence>
<keyword evidence="1 3" id="KW-0378">Hydrolase</keyword>
<dbReference type="Pfam" id="PF07859">
    <property type="entry name" value="Abhydrolase_3"/>
    <property type="match status" value="1"/>
</dbReference>